<feature type="region of interest" description="Disordered" evidence="1">
    <location>
        <begin position="61"/>
        <end position="81"/>
    </location>
</feature>
<name>A0A844SVR0_9BRAD</name>
<dbReference type="RefSeq" id="WP_157348138.1">
    <property type="nucleotide sequence ID" value="NZ_WQNF01000037.1"/>
</dbReference>
<keyword evidence="3" id="KW-1185">Reference proteome</keyword>
<protein>
    <submittedName>
        <fullName evidence="2">Uncharacterized protein</fullName>
    </submittedName>
</protein>
<gene>
    <name evidence="2" type="ORF">GPL21_33935</name>
</gene>
<evidence type="ECO:0000313" key="2">
    <source>
        <dbReference type="EMBL" id="MVT70086.1"/>
    </source>
</evidence>
<dbReference type="AlphaFoldDB" id="A0A844SVR0"/>
<comment type="caution">
    <text evidence="2">The sequence shown here is derived from an EMBL/GenBank/DDBJ whole genome shotgun (WGS) entry which is preliminary data.</text>
</comment>
<organism evidence="2 3">
    <name type="scientific">Bradyrhizobium pachyrhizi</name>
    <dbReference type="NCBI Taxonomy" id="280333"/>
    <lineage>
        <taxon>Bacteria</taxon>
        <taxon>Pseudomonadati</taxon>
        <taxon>Pseudomonadota</taxon>
        <taxon>Alphaproteobacteria</taxon>
        <taxon>Hyphomicrobiales</taxon>
        <taxon>Nitrobacteraceae</taxon>
        <taxon>Bradyrhizobium</taxon>
    </lineage>
</organism>
<evidence type="ECO:0000256" key="1">
    <source>
        <dbReference type="SAM" id="MobiDB-lite"/>
    </source>
</evidence>
<sequence>MAFRIVGDIRQVCRLRADYEGRFLKKRGFLIRTARRNGLAFANSVAAAELDARPAARRAIDERARQAQSRIQANEDYKSVE</sequence>
<accession>A0A844SVR0</accession>
<dbReference type="EMBL" id="WQNF01000037">
    <property type="protein sequence ID" value="MVT70086.1"/>
    <property type="molecule type" value="Genomic_DNA"/>
</dbReference>
<dbReference type="Proteomes" id="UP000436468">
    <property type="component" value="Unassembled WGS sequence"/>
</dbReference>
<reference evidence="2 3" key="1">
    <citation type="submission" date="2019-12" db="EMBL/GenBank/DDBJ databases">
        <title>Draft genome sequences Bradyrhizobium cajani AMBPC1010, Bradyrhizobium pachyrhizi AMBPC1040 and Bradyrhizobium yuanmingense ALSPC3051, three plant growth promoting strains isolated from nodules of Cajanus cajan L. in Dominican Republic.</title>
        <authorList>
            <person name="Flores-Felix J.D."/>
            <person name="Araujo J."/>
            <person name="Diaz-Alcantara C."/>
            <person name="Gonzalez-Andres F."/>
            <person name="Velazquez E."/>
        </authorList>
    </citation>
    <scope>NUCLEOTIDE SEQUENCE [LARGE SCALE GENOMIC DNA]</scope>
    <source>
        <strain evidence="2 3">1040</strain>
    </source>
</reference>
<evidence type="ECO:0000313" key="3">
    <source>
        <dbReference type="Proteomes" id="UP000436468"/>
    </source>
</evidence>
<proteinExistence type="predicted"/>